<dbReference type="EMBL" id="HADX01014070">
    <property type="protein sequence ID" value="SBP36302.1"/>
    <property type="molecule type" value="Transcribed_RNA"/>
</dbReference>
<gene>
    <name evidence="2" type="primary">Nfu_g_1_012172</name>
</gene>
<sequence length="58" mass="6408">RAIHGMCLSCGVCVDPSFESVFDRSDLLSEHFIHAALNHDENGNQTPELPQILTDHSC</sequence>
<protein>
    <submittedName>
        <fullName evidence="2">Uncharacterized protein</fullName>
    </submittedName>
</protein>
<proteinExistence type="predicted"/>
<feature type="region of interest" description="Disordered" evidence="1">
    <location>
        <begin position="39"/>
        <end position="58"/>
    </location>
</feature>
<feature type="compositionally biased region" description="Polar residues" evidence="1">
    <location>
        <begin position="43"/>
        <end position="58"/>
    </location>
</feature>
<reference evidence="2" key="1">
    <citation type="submission" date="2016-05" db="EMBL/GenBank/DDBJ databases">
        <authorList>
            <person name="Lavstsen T."/>
            <person name="Jespersen J.S."/>
        </authorList>
    </citation>
    <scope>NUCLEOTIDE SEQUENCE</scope>
    <source>
        <tissue evidence="2">Brain</tissue>
    </source>
</reference>
<dbReference type="AlphaFoldDB" id="A0A1A7Z094"/>
<organism evidence="2">
    <name type="scientific">Iconisemion striatum</name>
    <dbReference type="NCBI Taxonomy" id="60296"/>
    <lineage>
        <taxon>Eukaryota</taxon>
        <taxon>Metazoa</taxon>
        <taxon>Chordata</taxon>
        <taxon>Craniata</taxon>
        <taxon>Vertebrata</taxon>
        <taxon>Euteleostomi</taxon>
        <taxon>Actinopterygii</taxon>
        <taxon>Neopterygii</taxon>
        <taxon>Teleostei</taxon>
        <taxon>Neoteleostei</taxon>
        <taxon>Acanthomorphata</taxon>
        <taxon>Ovalentaria</taxon>
        <taxon>Atherinomorphae</taxon>
        <taxon>Cyprinodontiformes</taxon>
        <taxon>Nothobranchiidae</taxon>
        <taxon>Iconisemion</taxon>
    </lineage>
</organism>
<accession>A0A1A7Z094</accession>
<feature type="non-terminal residue" evidence="2">
    <location>
        <position position="58"/>
    </location>
</feature>
<name>A0A1A7Z094_9TELE</name>
<evidence type="ECO:0000313" key="2">
    <source>
        <dbReference type="EMBL" id="SBP36302.1"/>
    </source>
</evidence>
<evidence type="ECO:0000256" key="1">
    <source>
        <dbReference type="SAM" id="MobiDB-lite"/>
    </source>
</evidence>
<reference evidence="2" key="2">
    <citation type="submission" date="2016-06" db="EMBL/GenBank/DDBJ databases">
        <title>The genome of a short-lived fish provides insights into sex chromosome evolution and the genetic control of aging.</title>
        <authorList>
            <person name="Reichwald K."/>
            <person name="Felder M."/>
            <person name="Petzold A."/>
            <person name="Koch P."/>
            <person name="Groth M."/>
            <person name="Platzer M."/>
        </authorList>
    </citation>
    <scope>NUCLEOTIDE SEQUENCE</scope>
    <source>
        <tissue evidence="2">Brain</tissue>
    </source>
</reference>
<feature type="non-terminal residue" evidence="2">
    <location>
        <position position="1"/>
    </location>
</feature>